<organism evidence="2 3">
    <name type="scientific">Burkholderia lata (strain ATCC 17760 / DSM 23089 / LMG 22485 / NCIMB 9086 / R18194 / 383)</name>
    <dbReference type="NCBI Taxonomy" id="482957"/>
    <lineage>
        <taxon>Bacteria</taxon>
        <taxon>Pseudomonadati</taxon>
        <taxon>Pseudomonadota</taxon>
        <taxon>Betaproteobacteria</taxon>
        <taxon>Burkholderiales</taxon>
        <taxon>Burkholderiaceae</taxon>
        <taxon>Burkholderia</taxon>
        <taxon>Burkholderia cepacia complex</taxon>
    </lineage>
</organism>
<evidence type="ECO:0000313" key="2">
    <source>
        <dbReference type="EMBL" id="VWC61993.1"/>
    </source>
</evidence>
<evidence type="ECO:0000313" key="3">
    <source>
        <dbReference type="Proteomes" id="UP000494274"/>
    </source>
</evidence>
<name>A0A6P2TE47_BURL3</name>
<feature type="compositionally biased region" description="Basic and acidic residues" evidence="1">
    <location>
        <begin position="213"/>
        <end position="222"/>
    </location>
</feature>
<reference evidence="2 3" key="1">
    <citation type="submission" date="2019-09" db="EMBL/GenBank/DDBJ databases">
        <authorList>
            <person name="Depoorter E."/>
        </authorList>
    </citation>
    <scope>NUCLEOTIDE SEQUENCE [LARGE SCALE GENOMIC DNA]</scope>
    <source>
        <strain evidence="2">R-18112</strain>
    </source>
</reference>
<feature type="compositionally biased region" description="Basic residues" evidence="1">
    <location>
        <begin position="125"/>
        <end position="143"/>
    </location>
</feature>
<protein>
    <submittedName>
        <fullName evidence="2">Uncharacterized protein</fullName>
    </submittedName>
</protein>
<dbReference type="AlphaFoldDB" id="A0A6P2TE47"/>
<feature type="region of interest" description="Disordered" evidence="1">
    <location>
        <begin position="177"/>
        <end position="222"/>
    </location>
</feature>
<dbReference type="Proteomes" id="UP000494274">
    <property type="component" value="Unassembled WGS sequence"/>
</dbReference>
<sequence length="222" mass="24356">MDRRHRWRAGLALSDGRHGNPVWRQADRARDAGRDLRQRRQDRRHLPGGAVHAGNEHAAGAHVPEELGQILSVAFQVGRLFLQHAAAARPALGHRAAGDDPRSRIRLRAGACVRHLLVPDRRRGRVLSRGQRHARAVHGRRSRTATAQPGRHGDEHHVRLGRRAVRRHGREPVAAVAAHRRGAGAGVHALRPGARRVRGRERVAAGGAAEGARPADRRGDGR</sequence>
<gene>
    <name evidence="2" type="ORF">BLA18112_01117</name>
</gene>
<feature type="compositionally biased region" description="Basic and acidic residues" evidence="1">
    <location>
        <begin position="25"/>
        <end position="39"/>
    </location>
</feature>
<feature type="region of interest" description="Disordered" evidence="1">
    <location>
        <begin position="125"/>
        <end position="164"/>
    </location>
</feature>
<evidence type="ECO:0000256" key="1">
    <source>
        <dbReference type="SAM" id="MobiDB-lite"/>
    </source>
</evidence>
<proteinExistence type="predicted"/>
<feature type="region of interest" description="Disordered" evidence="1">
    <location>
        <begin position="18"/>
        <end position="51"/>
    </location>
</feature>
<dbReference type="EMBL" id="CABVQI010000003">
    <property type="protein sequence ID" value="VWC61993.1"/>
    <property type="molecule type" value="Genomic_DNA"/>
</dbReference>
<accession>A0A6P2TE47</accession>